<dbReference type="GO" id="GO:0003887">
    <property type="term" value="F:DNA-directed DNA polymerase activity"/>
    <property type="evidence" value="ECO:0007669"/>
    <property type="project" value="UniProtKB-UniRule"/>
</dbReference>
<dbReference type="EC" id="2.7.7.7" evidence="2 15"/>
<dbReference type="GO" id="GO:0006261">
    <property type="term" value="P:DNA-templated DNA replication"/>
    <property type="evidence" value="ECO:0007669"/>
    <property type="project" value="UniProtKB-UniRule"/>
</dbReference>
<dbReference type="InterPro" id="IPR043502">
    <property type="entry name" value="DNA/RNA_pol_sf"/>
</dbReference>
<sequence length="909" mass="100636">MVPSPPGGSSRLVLIDASSFIFRAYHAIPPLTNRKGVPTNATLGFTRQVLKALKELNPTHVALAFDKESRAERQKIDPNYKANRQAMPEDLAQQFPYIRQVVEALNLPVLEVAGWEADDVIGTLAKSATAEGFCVLVVTGDKDFVQIVDKDVHLYDPQNERYTDPDEVKERLGIEPKQMRDYLALIGDAVDNVPKVPGIGPKSAVELLTQFGSVDAMLERLSEVKKPKMREAIAAHRESLLRARDLVTFRTDLKLDVTIEQLKRQPPHDEQLRQLFTDLEFSALLRELPKAAPGSDAAGEATTGASAAPRTAATLPAKTEIVTTKEALQALATAVREAGAVTLVPAYEGLPFAGSLVGLGVALKDGSTRYVPLAHVGLGVEQVRPADFKAALQGVLEDVAVKKGGHDLKALWLLLNREGIQLRGGEDDVELLSYLLDASRRDHSVEFLARERLQVDLLELPTTSGRKARALKEYSPEEVALAYALRAEAARQLAPGLWEELEPLGLTKLARELELPLVPLLARMESRGVKVDVKVLRQISDKVGAECEAKVKEIHELAGTEFNVGSNPQLAEVLYKKLELPVLKRGKTGPSTDQEVLEKLAEVHKLPRAIIEYRSLSKLKSTYLDTLPELARNGRIHTTFHQAATATGRLSSSDPNLQNIPIRTELGMEIRRAFIAEEGNQLVSADYSQIELRLLAHIAEDPVLIDAFARDEDIHSRTAAEIFGVAQDQVTRDQRRVAKTVNFGIAYGLSSYGLSTRLNIPDEEARDIIERYFKRYAGIKRYLEETVRVARERGYVETLFGRRRPMADLRAKNRQVVQAAERAAINMPIQGTAADLIKKAMLAVDEELQKQGLRTQMLLQVHDELLFEAPEDEVEKVKELARRCMNAVMQLKVPLKVEVGAGRTWADAH</sequence>
<dbReference type="InterPro" id="IPR020045">
    <property type="entry name" value="DNA_polI_H3TH"/>
</dbReference>
<dbReference type="Pfam" id="PF00476">
    <property type="entry name" value="DNA_pol_A"/>
    <property type="match status" value="1"/>
</dbReference>
<dbReference type="Pfam" id="PF22619">
    <property type="entry name" value="DNA_polI_exo1"/>
    <property type="match status" value="1"/>
</dbReference>
<dbReference type="EMBL" id="CP011509">
    <property type="protein sequence ID" value="AKJ04904.1"/>
    <property type="molecule type" value="Genomic_DNA"/>
</dbReference>
<evidence type="ECO:0000256" key="5">
    <source>
        <dbReference type="ARBA" id="ARBA00022695"/>
    </source>
</evidence>
<dbReference type="Gene3D" id="3.30.420.10">
    <property type="entry name" value="Ribonuclease H-like superfamily/Ribonuclease H"/>
    <property type="match status" value="1"/>
</dbReference>
<dbReference type="Pfam" id="PF01367">
    <property type="entry name" value="5_3_exonuc"/>
    <property type="match status" value="1"/>
</dbReference>
<dbReference type="InterPro" id="IPR020046">
    <property type="entry name" value="5-3_exonucl_a-hlix_arch_N"/>
</dbReference>
<dbReference type="InterPro" id="IPR012337">
    <property type="entry name" value="RNaseH-like_sf"/>
</dbReference>
<evidence type="ECO:0000256" key="14">
    <source>
        <dbReference type="ARBA" id="ARBA00049244"/>
    </source>
</evidence>
<dbReference type="FunFam" id="3.40.50.1010:FF:000001">
    <property type="entry name" value="DNA polymerase I"/>
    <property type="match status" value="1"/>
</dbReference>
<comment type="similarity">
    <text evidence="1 16">Belongs to the DNA polymerase type-A family.</text>
</comment>
<evidence type="ECO:0000256" key="16">
    <source>
        <dbReference type="RuleBase" id="RU004460"/>
    </source>
</evidence>
<name>A0AAC8QCG6_9BACT</name>
<dbReference type="PRINTS" id="PR00868">
    <property type="entry name" value="DNAPOLI"/>
</dbReference>
<feature type="domain" description="3'-5' exonuclease" evidence="18">
    <location>
        <begin position="319"/>
        <end position="502"/>
    </location>
</feature>
<dbReference type="SUPFAM" id="SSF88723">
    <property type="entry name" value="PIN domain-like"/>
    <property type="match status" value="1"/>
</dbReference>
<dbReference type="CDD" id="cd08637">
    <property type="entry name" value="DNA_pol_A_pol_I_C"/>
    <property type="match status" value="1"/>
</dbReference>
<evidence type="ECO:0000256" key="12">
    <source>
        <dbReference type="ARBA" id="ARBA00023125"/>
    </source>
</evidence>
<dbReference type="InterPro" id="IPR018320">
    <property type="entry name" value="DNA_polymerase_1"/>
</dbReference>
<dbReference type="InterPro" id="IPR008918">
    <property type="entry name" value="HhH2"/>
</dbReference>
<evidence type="ECO:0000313" key="22">
    <source>
        <dbReference type="EMBL" id="REG37056.1"/>
    </source>
</evidence>
<feature type="domain" description="DNA-directed DNA polymerase family A palm" evidence="20">
    <location>
        <begin position="667"/>
        <end position="873"/>
    </location>
</feature>
<dbReference type="KEGG" id="age:AA314_06530"/>
<accession>A0AAC8QCG6</accession>
<dbReference type="InterPro" id="IPR001098">
    <property type="entry name" value="DNA-dir_DNA_pol_A_palm_dom"/>
</dbReference>
<dbReference type="Pfam" id="PF02739">
    <property type="entry name" value="5_3_exonuc_N"/>
    <property type="match status" value="1"/>
</dbReference>
<feature type="domain" description="5'-3' exonuclease" evidence="19">
    <location>
        <begin position="10"/>
        <end position="265"/>
    </location>
</feature>
<dbReference type="SMART" id="SM00279">
    <property type="entry name" value="HhH2"/>
    <property type="match status" value="1"/>
</dbReference>
<dbReference type="EMBL" id="QUMU01000001">
    <property type="protein sequence ID" value="REG37056.1"/>
    <property type="molecule type" value="Genomic_DNA"/>
</dbReference>
<dbReference type="Gene3D" id="1.20.1060.10">
    <property type="entry name" value="Taq DNA Polymerase, Chain T, domain 4"/>
    <property type="match status" value="1"/>
</dbReference>
<gene>
    <name evidence="16" type="primary">polA</name>
    <name evidence="21" type="ORF">AA314_06530</name>
    <name evidence="22" type="ORF">ATI61_10130</name>
</gene>
<comment type="catalytic activity">
    <reaction evidence="14 16">
        <text>DNA(n) + a 2'-deoxyribonucleoside 5'-triphosphate = DNA(n+1) + diphosphate</text>
        <dbReference type="Rhea" id="RHEA:22508"/>
        <dbReference type="Rhea" id="RHEA-COMP:17339"/>
        <dbReference type="Rhea" id="RHEA-COMP:17340"/>
        <dbReference type="ChEBI" id="CHEBI:33019"/>
        <dbReference type="ChEBI" id="CHEBI:61560"/>
        <dbReference type="ChEBI" id="CHEBI:173112"/>
        <dbReference type="EC" id="2.7.7.7"/>
    </reaction>
</comment>
<evidence type="ECO:0000256" key="6">
    <source>
        <dbReference type="ARBA" id="ARBA00022705"/>
    </source>
</evidence>
<keyword evidence="7" id="KW-0540">Nuclease</keyword>
<reference evidence="21 23" key="1">
    <citation type="submission" date="2015-05" db="EMBL/GenBank/DDBJ databases">
        <title>Genome assembly of Archangium gephyra DSM 2261.</title>
        <authorList>
            <person name="Sharma G."/>
            <person name="Subramanian S."/>
        </authorList>
    </citation>
    <scope>NUCLEOTIDE SEQUENCE [LARGE SCALE GENOMIC DNA]</scope>
    <source>
        <strain evidence="21 23">DSM 2261</strain>
    </source>
</reference>
<dbReference type="InterPro" id="IPR002421">
    <property type="entry name" value="5-3_exonuclease"/>
</dbReference>
<dbReference type="InterPro" id="IPR029060">
    <property type="entry name" value="PIN-like_dom_sf"/>
</dbReference>
<evidence type="ECO:0000256" key="3">
    <source>
        <dbReference type="ARBA" id="ARBA00020311"/>
    </source>
</evidence>
<dbReference type="GO" id="GO:0008408">
    <property type="term" value="F:3'-5' exonuclease activity"/>
    <property type="evidence" value="ECO:0007669"/>
    <property type="project" value="InterPro"/>
</dbReference>
<dbReference type="InterPro" id="IPR054690">
    <property type="entry name" value="DNA_polI_exonuclease"/>
</dbReference>
<keyword evidence="12 16" id="KW-0238">DNA-binding</keyword>
<dbReference type="Gene3D" id="3.40.50.1010">
    <property type="entry name" value="5'-nuclease"/>
    <property type="match status" value="1"/>
</dbReference>
<feature type="region of interest" description="Disordered" evidence="17">
    <location>
        <begin position="292"/>
        <end position="312"/>
    </location>
</feature>
<evidence type="ECO:0000256" key="7">
    <source>
        <dbReference type="ARBA" id="ARBA00022722"/>
    </source>
</evidence>
<dbReference type="SMART" id="SM00475">
    <property type="entry name" value="53EXOc"/>
    <property type="match status" value="1"/>
</dbReference>
<dbReference type="InterPro" id="IPR036279">
    <property type="entry name" value="5-3_exonuclease_C_sf"/>
</dbReference>
<evidence type="ECO:0000259" key="20">
    <source>
        <dbReference type="SMART" id="SM00482"/>
    </source>
</evidence>
<keyword evidence="8 16" id="KW-0227">DNA damage</keyword>
<evidence type="ECO:0000256" key="9">
    <source>
        <dbReference type="ARBA" id="ARBA00022801"/>
    </source>
</evidence>
<dbReference type="Gene3D" id="3.30.70.370">
    <property type="match status" value="1"/>
</dbReference>
<dbReference type="PANTHER" id="PTHR10133:SF27">
    <property type="entry name" value="DNA POLYMERASE NU"/>
    <property type="match status" value="1"/>
</dbReference>
<dbReference type="NCBIfam" id="NF004397">
    <property type="entry name" value="PRK05755.1"/>
    <property type="match status" value="1"/>
</dbReference>
<dbReference type="GO" id="GO:0008409">
    <property type="term" value="F:5'-3' exonuclease activity"/>
    <property type="evidence" value="ECO:0007669"/>
    <property type="project" value="InterPro"/>
</dbReference>
<dbReference type="AlphaFoldDB" id="A0AAC8QCG6"/>
<dbReference type="SMART" id="SM00474">
    <property type="entry name" value="35EXOc"/>
    <property type="match status" value="1"/>
</dbReference>
<keyword evidence="24" id="KW-1185">Reference proteome</keyword>
<dbReference type="CDD" id="cd09859">
    <property type="entry name" value="PIN_53EXO"/>
    <property type="match status" value="1"/>
</dbReference>
<keyword evidence="13 16" id="KW-0234">DNA repair</keyword>
<keyword evidence="9" id="KW-0378">Hydrolase</keyword>
<dbReference type="Proteomes" id="UP000035579">
    <property type="component" value="Chromosome"/>
</dbReference>
<dbReference type="PROSITE" id="PS00447">
    <property type="entry name" value="DNA_POLYMERASE_A"/>
    <property type="match status" value="1"/>
</dbReference>
<proteinExistence type="inferred from homology"/>
<dbReference type="FunFam" id="1.10.150.20:FF:000003">
    <property type="entry name" value="DNA polymerase I"/>
    <property type="match status" value="1"/>
</dbReference>
<evidence type="ECO:0000313" key="21">
    <source>
        <dbReference type="EMBL" id="AKJ04904.1"/>
    </source>
</evidence>
<dbReference type="SUPFAM" id="SSF53098">
    <property type="entry name" value="Ribonuclease H-like"/>
    <property type="match status" value="1"/>
</dbReference>
<dbReference type="SUPFAM" id="SSF56672">
    <property type="entry name" value="DNA/RNA polymerases"/>
    <property type="match status" value="1"/>
</dbReference>
<dbReference type="InterPro" id="IPR019760">
    <property type="entry name" value="DNA-dir_DNA_pol_A_CS"/>
</dbReference>
<evidence type="ECO:0000256" key="17">
    <source>
        <dbReference type="SAM" id="MobiDB-lite"/>
    </source>
</evidence>
<dbReference type="CDD" id="cd09898">
    <property type="entry name" value="H3TH_53EXO"/>
    <property type="match status" value="1"/>
</dbReference>
<evidence type="ECO:0000256" key="8">
    <source>
        <dbReference type="ARBA" id="ARBA00022763"/>
    </source>
</evidence>
<evidence type="ECO:0000256" key="15">
    <source>
        <dbReference type="NCBIfam" id="TIGR00593"/>
    </source>
</evidence>
<dbReference type="Gene3D" id="1.10.150.20">
    <property type="entry name" value="5' to 3' exonuclease, C-terminal subdomain"/>
    <property type="match status" value="2"/>
</dbReference>
<feature type="compositionally biased region" description="Low complexity" evidence="17">
    <location>
        <begin position="294"/>
        <end position="308"/>
    </location>
</feature>
<evidence type="ECO:0000259" key="19">
    <source>
        <dbReference type="SMART" id="SM00475"/>
    </source>
</evidence>
<evidence type="ECO:0000259" key="18">
    <source>
        <dbReference type="SMART" id="SM00474"/>
    </source>
</evidence>
<keyword evidence="11 16" id="KW-0239">DNA-directed DNA polymerase</keyword>
<protein>
    <recommendedName>
        <fullName evidence="3 15">DNA polymerase I</fullName>
        <ecNumber evidence="2 15">2.7.7.7</ecNumber>
    </recommendedName>
</protein>
<dbReference type="GO" id="GO:0003677">
    <property type="term" value="F:DNA binding"/>
    <property type="evidence" value="ECO:0007669"/>
    <property type="project" value="UniProtKB-UniRule"/>
</dbReference>
<keyword evidence="4 16" id="KW-0808">Transferase</keyword>
<dbReference type="SUPFAM" id="SSF47807">
    <property type="entry name" value="5' to 3' exonuclease, C-terminal subdomain"/>
    <property type="match status" value="1"/>
</dbReference>
<keyword evidence="5 16" id="KW-0548">Nucleotidyltransferase</keyword>
<organism evidence="21 23">
    <name type="scientific">Archangium gephyra</name>
    <dbReference type="NCBI Taxonomy" id="48"/>
    <lineage>
        <taxon>Bacteria</taxon>
        <taxon>Pseudomonadati</taxon>
        <taxon>Myxococcota</taxon>
        <taxon>Myxococcia</taxon>
        <taxon>Myxococcales</taxon>
        <taxon>Cystobacterineae</taxon>
        <taxon>Archangiaceae</taxon>
        <taxon>Archangium</taxon>
    </lineage>
</organism>
<keyword evidence="10" id="KW-0269">Exonuclease</keyword>
<evidence type="ECO:0000256" key="2">
    <source>
        <dbReference type="ARBA" id="ARBA00012417"/>
    </source>
</evidence>
<dbReference type="NCBIfam" id="TIGR00593">
    <property type="entry name" value="pola"/>
    <property type="match status" value="1"/>
</dbReference>
<dbReference type="InterPro" id="IPR002562">
    <property type="entry name" value="3'-5'_exonuclease_dom"/>
</dbReference>
<dbReference type="InterPro" id="IPR036397">
    <property type="entry name" value="RNaseH_sf"/>
</dbReference>
<dbReference type="FunFam" id="1.20.1060.10:FF:000001">
    <property type="entry name" value="DNA polymerase I"/>
    <property type="match status" value="1"/>
</dbReference>
<evidence type="ECO:0000313" key="24">
    <source>
        <dbReference type="Proteomes" id="UP000256345"/>
    </source>
</evidence>
<dbReference type="PANTHER" id="PTHR10133">
    <property type="entry name" value="DNA POLYMERASE I"/>
    <property type="match status" value="1"/>
</dbReference>
<reference evidence="22 24" key="2">
    <citation type="submission" date="2018-08" db="EMBL/GenBank/DDBJ databases">
        <title>Genomic Encyclopedia of Archaeal and Bacterial Type Strains, Phase II (KMG-II): from individual species to whole genera.</title>
        <authorList>
            <person name="Goeker M."/>
        </authorList>
    </citation>
    <scope>NUCLEOTIDE SEQUENCE [LARGE SCALE GENOMIC DNA]</scope>
    <source>
        <strain evidence="22 24">DSM 2261</strain>
    </source>
</reference>
<dbReference type="GO" id="GO:0006302">
    <property type="term" value="P:double-strand break repair"/>
    <property type="evidence" value="ECO:0007669"/>
    <property type="project" value="TreeGrafter"/>
</dbReference>
<dbReference type="Proteomes" id="UP000256345">
    <property type="component" value="Unassembled WGS sequence"/>
</dbReference>
<keyword evidence="6 16" id="KW-0235">DNA replication</keyword>
<evidence type="ECO:0000256" key="1">
    <source>
        <dbReference type="ARBA" id="ARBA00007705"/>
    </source>
</evidence>
<evidence type="ECO:0000256" key="10">
    <source>
        <dbReference type="ARBA" id="ARBA00022839"/>
    </source>
</evidence>
<evidence type="ECO:0000256" key="13">
    <source>
        <dbReference type="ARBA" id="ARBA00023204"/>
    </source>
</evidence>
<dbReference type="FunFam" id="1.10.150.20:FF:000002">
    <property type="entry name" value="DNA polymerase I"/>
    <property type="match status" value="1"/>
</dbReference>
<dbReference type="InterPro" id="IPR002298">
    <property type="entry name" value="DNA_polymerase_A"/>
</dbReference>
<evidence type="ECO:0000256" key="4">
    <source>
        <dbReference type="ARBA" id="ARBA00022679"/>
    </source>
</evidence>
<dbReference type="CDD" id="cd06140">
    <property type="entry name" value="DNA_polA_I_Bacillus_like_exo"/>
    <property type="match status" value="1"/>
</dbReference>
<dbReference type="SMART" id="SM00482">
    <property type="entry name" value="POLAc"/>
    <property type="match status" value="1"/>
</dbReference>
<dbReference type="RefSeq" id="WP_047858578.1">
    <property type="nucleotide sequence ID" value="NZ_CP011509.1"/>
</dbReference>
<evidence type="ECO:0000313" key="23">
    <source>
        <dbReference type="Proteomes" id="UP000035579"/>
    </source>
</evidence>
<evidence type="ECO:0000256" key="11">
    <source>
        <dbReference type="ARBA" id="ARBA00022932"/>
    </source>
</evidence>